<feature type="transmembrane region" description="Helical" evidence="8">
    <location>
        <begin position="282"/>
        <end position="302"/>
    </location>
</feature>
<comment type="caution">
    <text evidence="9">The sequence shown here is derived from an EMBL/GenBank/DDBJ whole genome shotgun (WGS) entry which is preliminary data.</text>
</comment>
<comment type="subcellular location">
    <subcellularLocation>
        <location evidence="1">Cell membrane</location>
        <topology evidence="1">Multi-pass membrane protein</topology>
    </subcellularLocation>
</comment>
<evidence type="ECO:0000256" key="1">
    <source>
        <dbReference type="ARBA" id="ARBA00004651"/>
    </source>
</evidence>
<keyword evidence="10" id="KW-1185">Reference proteome</keyword>
<feature type="transmembrane region" description="Helical" evidence="8">
    <location>
        <begin position="140"/>
        <end position="157"/>
    </location>
</feature>
<comment type="similarity">
    <text evidence="7">Belongs to the glycosyltransferase 87 family.</text>
</comment>
<evidence type="ECO:0000256" key="2">
    <source>
        <dbReference type="ARBA" id="ARBA00022475"/>
    </source>
</evidence>
<dbReference type="AlphaFoldDB" id="A0A5N6MTJ2"/>
<feature type="transmembrane region" description="Helical" evidence="8">
    <location>
        <begin position="355"/>
        <end position="374"/>
    </location>
</feature>
<keyword evidence="4 8" id="KW-0812">Transmembrane</keyword>
<gene>
    <name evidence="9" type="ORF">GD627_04295</name>
</gene>
<feature type="transmembrane region" description="Helical" evidence="8">
    <location>
        <begin position="20"/>
        <end position="41"/>
    </location>
</feature>
<feature type="transmembrane region" description="Helical" evidence="8">
    <location>
        <begin position="219"/>
        <end position="237"/>
    </location>
</feature>
<name>A0A5N6MTJ2_9MICC</name>
<evidence type="ECO:0000256" key="8">
    <source>
        <dbReference type="SAM" id="Phobius"/>
    </source>
</evidence>
<evidence type="ECO:0000256" key="6">
    <source>
        <dbReference type="ARBA" id="ARBA00023136"/>
    </source>
</evidence>
<proteinExistence type="inferred from homology"/>
<dbReference type="Proteomes" id="UP000326852">
    <property type="component" value="Unassembled WGS sequence"/>
</dbReference>
<reference evidence="9 10" key="1">
    <citation type="submission" date="2019-08" db="EMBL/GenBank/DDBJ databases">
        <title>Arthrobacter sp. nov., isolated from plateau pika and Tibetan wild ass.</title>
        <authorList>
            <person name="Ge Y."/>
        </authorList>
    </citation>
    <scope>NUCLEOTIDE SEQUENCE [LARGE SCALE GENOMIC DNA]</scope>
    <source>
        <strain evidence="9 10">785</strain>
    </source>
</reference>
<feature type="transmembrane region" description="Helical" evidence="8">
    <location>
        <begin position="82"/>
        <end position="100"/>
    </location>
</feature>
<dbReference type="EMBL" id="VTFX01000001">
    <property type="protein sequence ID" value="KAD4060277.1"/>
    <property type="molecule type" value="Genomic_DNA"/>
</dbReference>
<feature type="transmembrane region" description="Helical" evidence="8">
    <location>
        <begin position="164"/>
        <end position="182"/>
    </location>
</feature>
<evidence type="ECO:0000256" key="7">
    <source>
        <dbReference type="ARBA" id="ARBA00024033"/>
    </source>
</evidence>
<dbReference type="GO" id="GO:0005886">
    <property type="term" value="C:plasma membrane"/>
    <property type="evidence" value="ECO:0007669"/>
    <property type="project" value="UniProtKB-SubCell"/>
</dbReference>
<evidence type="ECO:0000313" key="9">
    <source>
        <dbReference type="EMBL" id="KAD4060277.1"/>
    </source>
</evidence>
<keyword evidence="5 8" id="KW-1133">Transmembrane helix</keyword>
<keyword evidence="2" id="KW-1003">Cell membrane</keyword>
<evidence type="ECO:0000256" key="4">
    <source>
        <dbReference type="ARBA" id="ARBA00022692"/>
    </source>
</evidence>
<dbReference type="InterPro" id="IPR018584">
    <property type="entry name" value="GT87"/>
</dbReference>
<protein>
    <submittedName>
        <fullName evidence="9">DUF2029 domain-containing protein</fullName>
    </submittedName>
</protein>
<feature type="transmembrane region" description="Helical" evidence="8">
    <location>
        <begin position="331"/>
        <end position="348"/>
    </location>
</feature>
<dbReference type="Pfam" id="PF09594">
    <property type="entry name" value="GT87"/>
    <property type="match status" value="1"/>
</dbReference>
<evidence type="ECO:0000313" key="10">
    <source>
        <dbReference type="Proteomes" id="UP000326852"/>
    </source>
</evidence>
<keyword evidence="3" id="KW-0808">Transferase</keyword>
<sequence length="440" mass="47650">MHTSGVPTGRIMGQLHRSAVVRTVATLGALALAGLLVWTAFDVSPRHGLDFRVYLSGGQSVLDAAGELYTKSVQYDADSSLLFTYPPFAALVFAVLAPFGQSLGLNIFTGISLAIAAATAVWAVRYVHSSGSAADVLRHPWLRPLAIACAGLIVLLGPWRETSAFGQINILLFGLIMADFLIKKDGWPTGLLTGVAAGLKLTPLVFGLYFLARGDWRGLRNMTYGFLSTFALGFLILPRESRTYWLDLLPDTSRIGGAGYVDNLSLKGAILHFGGPDFPVDIPWLILSLAAVAATAVIIRIAGSRGQTFTALAAAALLMLLISPVSWSHHWVWVALFIPVLARNIMDLGPGQRKLRISGLILLVSSLVIFIYSPKTIGELFDAPNLDSQIPEPWLMASSIGVFWGIGLLAWWLAGYWGSRPRDWWRNNPPGLLRAPEPQP</sequence>
<feature type="transmembrane region" description="Helical" evidence="8">
    <location>
        <begin position="394"/>
        <end position="417"/>
    </location>
</feature>
<evidence type="ECO:0000256" key="5">
    <source>
        <dbReference type="ARBA" id="ARBA00022989"/>
    </source>
</evidence>
<feature type="transmembrane region" description="Helical" evidence="8">
    <location>
        <begin position="188"/>
        <end position="212"/>
    </location>
</feature>
<accession>A0A5N6MTJ2</accession>
<keyword evidence="6 8" id="KW-0472">Membrane</keyword>
<organism evidence="9 10">
    <name type="scientific">Arthrobacter yangruifuii</name>
    <dbReference type="NCBI Taxonomy" id="2606616"/>
    <lineage>
        <taxon>Bacteria</taxon>
        <taxon>Bacillati</taxon>
        <taxon>Actinomycetota</taxon>
        <taxon>Actinomycetes</taxon>
        <taxon>Micrococcales</taxon>
        <taxon>Micrococcaceae</taxon>
        <taxon>Arthrobacter</taxon>
    </lineage>
</organism>
<feature type="transmembrane region" description="Helical" evidence="8">
    <location>
        <begin position="309"/>
        <end position="325"/>
    </location>
</feature>
<evidence type="ECO:0000256" key="3">
    <source>
        <dbReference type="ARBA" id="ARBA00022679"/>
    </source>
</evidence>
<feature type="transmembrane region" description="Helical" evidence="8">
    <location>
        <begin position="107"/>
        <end position="128"/>
    </location>
</feature>
<dbReference type="GO" id="GO:0016758">
    <property type="term" value="F:hexosyltransferase activity"/>
    <property type="evidence" value="ECO:0007669"/>
    <property type="project" value="InterPro"/>
</dbReference>